<proteinExistence type="predicted"/>
<protein>
    <submittedName>
        <fullName evidence="1">Uncharacterized protein</fullName>
    </submittedName>
</protein>
<organism evidence="1 2">
    <name type="scientific">Zymoseptoria tritici ST99CH_1A5</name>
    <dbReference type="NCBI Taxonomy" id="1276529"/>
    <lineage>
        <taxon>Eukaryota</taxon>
        <taxon>Fungi</taxon>
        <taxon>Dikarya</taxon>
        <taxon>Ascomycota</taxon>
        <taxon>Pezizomycotina</taxon>
        <taxon>Dothideomycetes</taxon>
        <taxon>Dothideomycetidae</taxon>
        <taxon>Mycosphaerellales</taxon>
        <taxon>Mycosphaerellaceae</taxon>
        <taxon>Zymoseptoria</taxon>
    </lineage>
</organism>
<name>A0A1Y6LF99_ZYMTR</name>
<gene>
    <name evidence="1" type="ORF">ZT1A5_G4662</name>
</gene>
<reference evidence="1 2" key="1">
    <citation type="submission" date="2016-10" db="EMBL/GenBank/DDBJ databases">
        <authorList>
            <person name="Varghese N."/>
        </authorList>
    </citation>
    <scope>NUCLEOTIDE SEQUENCE [LARGE SCALE GENOMIC DNA]</scope>
</reference>
<accession>A0A1Y6LF99</accession>
<sequence length="316" mass="36462">MRSMYMDLYQEEGIDSLSTKAMNTYAEDGKTLDSKSILTRTASFKILLSTHPKILDSVLKGTILADARKDQELRDVLRKLKASGPYSDRKYIASKSGRLSKQKVKNVEEFLLGLRKRLEDIDSSLYDQPLECPLVEIGYTYQSRKRLDDYRNHRGSNYIMNLFDATCNTLWPARFKVHQFVIFVCTEPTYAVVAEILFTRICQCYIKNGGGFTYCPPGRSNKSAYNYTSVDWERFWDFNKGITDVAKNLKADEMKWEAYLEKKRQEKKENENVVQKMLAKTDSIKQGLVGLYETEAEMNVHLETIQLMASNDESTV</sequence>
<evidence type="ECO:0000313" key="1">
    <source>
        <dbReference type="EMBL" id="SMY23222.1"/>
    </source>
</evidence>
<dbReference type="EMBL" id="LT882679">
    <property type="protein sequence ID" value="SMY23222.1"/>
    <property type="molecule type" value="Genomic_DNA"/>
</dbReference>
<evidence type="ECO:0000313" key="2">
    <source>
        <dbReference type="Proteomes" id="UP000215453"/>
    </source>
</evidence>
<dbReference type="Proteomes" id="UP000215453">
    <property type="component" value="Chromosome 4"/>
</dbReference>
<dbReference type="AlphaFoldDB" id="A0A1Y6LF99"/>